<accession>A0ABQ8V2Y7</accession>
<feature type="compositionally biased region" description="Polar residues" evidence="1">
    <location>
        <begin position="13"/>
        <end position="25"/>
    </location>
</feature>
<proteinExistence type="predicted"/>
<dbReference type="Proteomes" id="UP001150217">
    <property type="component" value="Unassembled WGS sequence"/>
</dbReference>
<name>A0ABQ8V2Y7_9AGAR</name>
<feature type="region of interest" description="Disordered" evidence="1">
    <location>
        <begin position="1"/>
        <end position="25"/>
    </location>
</feature>
<reference evidence="2" key="1">
    <citation type="submission" date="2022-08" db="EMBL/GenBank/DDBJ databases">
        <title>A Global Phylogenomic Analysis of the Shiitake Genus Lentinula.</title>
        <authorList>
            <consortium name="DOE Joint Genome Institute"/>
            <person name="Sierra-Patev S."/>
            <person name="Min B."/>
            <person name="Naranjo-Ortiz M."/>
            <person name="Looney B."/>
            <person name="Konkel Z."/>
            <person name="Slot J.C."/>
            <person name="Sakamoto Y."/>
            <person name="Steenwyk J.L."/>
            <person name="Rokas A."/>
            <person name="Carro J."/>
            <person name="Camarero S."/>
            <person name="Ferreira P."/>
            <person name="Molpeceres G."/>
            <person name="Ruiz-Duenas F.J."/>
            <person name="Serrano A."/>
            <person name="Henrissat B."/>
            <person name="Drula E."/>
            <person name="Hughes K.W."/>
            <person name="Mata J.L."/>
            <person name="Ishikawa N.K."/>
            <person name="Vargas-Isla R."/>
            <person name="Ushijima S."/>
            <person name="Smith C.A."/>
            <person name="Ahrendt S."/>
            <person name="Andreopoulos W."/>
            <person name="He G."/>
            <person name="Labutti K."/>
            <person name="Lipzen A."/>
            <person name="Ng V."/>
            <person name="Riley R."/>
            <person name="Sandor L."/>
            <person name="Barry K."/>
            <person name="Martinez A.T."/>
            <person name="Xiao Y."/>
            <person name="Gibbons J.G."/>
            <person name="Terashima K."/>
            <person name="Grigoriev I.V."/>
            <person name="Hibbett D.S."/>
        </authorList>
    </citation>
    <scope>NUCLEOTIDE SEQUENCE</scope>
    <source>
        <strain evidence="2">RHP3577 ss4</strain>
    </source>
</reference>
<gene>
    <name evidence="2" type="ORF">C8R41DRAFT_926383</name>
</gene>
<keyword evidence="3" id="KW-1185">Reference proteome</keyword>
<dbReference type="Gene3D" id="3.80.10.10">
    <property type="entry name" value="Ribonuclease Inhibitor"/>
    <property type="match status" value="1"/>
</dbReference>
<evidence type="ECO:0008006" key="4">
    <source>
        <dbReference type="Google" id="ProtNLM"/>
    </source>
</evidence>
<dbReference type="InterPro" id="IPR032675">
    <property type="entry name" value="LRR_dom_sf"/>
</dbReference>
<comment type="caution">
    <text evidence="2">The sequence shown here is derived from an EMBL/GenBank/DDBJ whole genome shotgun (WGS) entry which is preliminary data.</text>
</comment>
<evidence type="ECO:0000313" key="2">
    <source>
        <dbReference type="EMBL" id="KAJ4465856.1"/>
    </source>
</evidence>
<organism evidence="2 3">
    <name type="scientific">Lentinula lateritia</name>
    <dbReference type="NCBI Taxonomy" id="40482"/>
    <lineage>
        <taxon>Eukaryota</taxon>
        <taxon>Fungi</taxon>
        <taxon>Dikarya</taxon>
        <taxon>Basidiomycota</taxon>
        <taxon>Agaricomycotina</taxon>
        <taxon>Agaricomycetes</taxon>
        <taxon>Agaricomycetidae</taxon>
        <taxon>Agaricales</taxon>
        <taxon>Marasmiineae</taxon>
        <taxon>Omphalotaceae</taxon>
        <taxon>Lentinula</taxon>
    </lineage>
</organism>
<evidence type="ECO:0000313" key="3">
    <source>
        <dbReference type="Proteomes" id="UP001150217"/>
    </source>
</evidence>
<dbReference type="EMBL" id="JANVFT010000121">
    <property type="protein sequence ID" value="KAJ4465856.1"/>
    <property type="molecule type" value="Genomic_DNA"/>
</dbReference>
<evidence type="ECO:0000256" key="1">
    <source>
        <dbReference type="SAM" id="MobiDB-lite"/>
    </source>
</evidence>
<protein>
    <recommendedName>
        <fullName evidence="4">F-box domain-containing protein</fullName>
    </recommendedName>
</protein>
<sequence>MVNTEESACPQCGYSSKSRLPVSPSDSSRIAELRLTSQCPTVEEEQCFRSFVGEGQSFLNDLDTRIALMKASIQALENTRELLQPVVMQYKESLNPIRRMSSDVWGHIFFYGAGYHKDHEDYFASTSHFLDLNSPPWIYGRVCRQWKDIIHSMPSLWARVKIELRQIQTSTSGISMVLLLISIYLRHSKTLPLIVYLNMSSPKSSPAVSDFITNISNAVLTHSWRWKSLVLAGGQGTGATSVSEDDFISLERIEIRESDSRDGTTSTLEIVAPKLRAWSTVASRWSNSVKIMPTSSLFHQITDYSLSAVASSEVLRIIPQFPNLRKLSVRGLLAGTDSPSSERVLCLPNLNEFSIEQYNPLTAFPALTALLDSLSCPALTRLTVIASGIISEAVKRFEMRSNFQLEHLIVGRDAGKFVKGLLNPLVLRSIAIRGDHSFSSVHLVLSEITGTDAQIPPFPDLREL</sequence>